<dbReference type="Proteomes" id="UP000619260">
    <property type="component" value="Unassembled WGS sequence"/>
</dbReference>
<dbReference type="AlphaFoldDB" id="A0A8J3YYJ7"/>
<evidence type="ECO:0000256" key="1">
    <source>
        <dbReference type="SAM" id="MobiDB-lite"/>
    </source>
</evidence>
<evidence type="ECO:0000313" key="2">
    <source>
        <dbReference type="EMBL" id="GIJ51938.1"/>
    </source>
</evidence>
<accession>A0A8J3YYJ7</accession>
<feature type="region of interest" description="Disordered" evidence="1">
    <location>
        <begin position="65"/>
        <end position="90"/>
    </location>
</feature>
<evidence type="ECO:0000313" key="3">
    <source>
        <dbReference type="Proteomes" id="UP000619260"/>
    </source>
</evidence>
<reference evidence="2" key="1">
    <citation type="submission" date="2021-01" db="EMBL/GenBank/DDBJ databases">
        <title>Whole genome shotgun sequence of Virgisporangium aliadipatigenens NBRC 105644.</title>
        <authorList>
            <person name="Komaki H."/>
            <person name="Tamura T."/>
        </authorList>
    </citation>
    <scope>NUCLEOTIDE SEQUENCE</scope>
    <source>
        <strain evidence="2">NBRC 105644</strain>
    </source>
</reference>
<proteinExistence type="predicted"/>
<gene>
    <name evidence="2" type="ORF">Val02_88240</name>
</gene>
<sequence>MGEVCVELLHERGGGGEAGAVGEPREFEPAVGLRQLGQPERRGDDEPPVGPILDARRVRLTLGPRDVDQVADVGQRDGGHAVPSAAAPGT</sequence>
<dbReference type="EMBL" id="BOPF01000058">
    <property type="protein sequence ID" value="GIJ51938.1"/>
    <property type="molecule type" value="Genomic_DNA"/>
</dbReference>
<name>A0A8J3YYJ7_9ACTN</name>
<keyword evidence="3" id="KW-1185">Reference proteome</keyword>
<organism evidence="2 3">
    <name type="scientific">Virgisporangium aliadipatigenens</name>
    <dbReference type="NCBI Taxonomy" id="741659"/>
    <lineage>
        <taxon>Bacteria</taxon>
        <taxon>Bacillati</taxon>
        <taxon>Actinomycetota</taxon>
        <taxon>Actinomycetes</taxon>
        <taxon>Micromonosporales</taxon>
        <taxon>Micromonosporaceae</taxon>
        <taxon>Virgisporangium</taxon>
    </lineage>
</organism>
<protein>
    <submittedName>
        <fullName evidence="2">Uncharacterized protein</fullName>
    </submittedName>
</protein>
<comment type="caution">
    <text evidence="2">The sequence shown here is derived from an EMBL/GenBank/DDBJ whole genome shotgun (WGS) entry which is preliminary data.</text>
</comment>